<sequence>LIEVAIQIHQQVTPLSQVLPGAPEENLVDVPIQEEILVDVPVMLQTFGVRSSNTVLGRRPEEADERLFDVLIQEDFTVDVLVSSQTCGVPSSSTILGKRTREEDNDILRAPLVTFDASTLTSSTRIKPRTSRRRRGRFTPLTLLKSPEIRAQLRAFNAARIRAFRNQYRSIEPVLRLTASDPLRQRKSRASCTIV</sequence>
<organism evidence="1 2">
    <name type="scientific">Papaver nudicaule</name>
    <name type="common">Iceland poppy</name>
    <dbReference type="NCBI Taxonomy" id="74823"/>
    <lineage>
        <taxon>Eukaryota</taxon>
        <taxon>Viridiplantae</taxon>
        <taxon>Streptophyta</taxon>
        <taxon>Embryophyta</taxon>
        <taxon>Tracheophyta</taxon>
        <taxon>Spermatophyta</taxon>
        <taxon>Magnoliopsida</taxon>
        <taxon>Ranunculales</taxon>
        <taxon>Papaveraceae</taxon>
        <taxon>Papaveroideae</taxon>
        <taxon>Papaver</taxon>
    </lineage>
</organism>
<keyword evidence="2" id="KW-1185">Reference proteome</keyword>
<dbReference type="AlphaFoldDB" id="A0AA41SFE6"/>
<dbReference type="Proteomes" id="UP001177140">
    <property type="component" value="Unassembled WGS sequence"/>
</dbReference>
<evidence type="ECO:0000313" key="1">
    <source>
        <dbReference type="EMBL" id="MCL7035446.1"/>
    </source>
</evidence>
<proteinExistence type="predicted"/>
<reference evidence="1" key="1">
    <citation type="submission" date="2022-03" db="EMBL/GenBank/DDBJ databases">
        <title>A functionally conserved STORR gene fusion in Papaver species that diverged 16.8 million years ago.</title>
        <authorList>
            <person name="Catania T."/>
        </authorList>
    </citation>
    <scope>NUCLEOTIDE SEQUENCE</scope>
    <source>
        <strain evidence="1">S-191538</strain>
    </source>
</reference>
<dbReference type="EMBL" id="JAJJMA010156838">
    <property type="protein sequence ID" value="MCL7035446.1"/>
    <property type="molecule type" value="Genomic_DNA"/>
</dbReference>
<name>A0AA41SFE6_PAPNU</name>
<gene>
    <name evidence="1" type="ORF">MKW94_011600</name>
</gene>
<feature type="non-terminal residue" evidence="1">
    <location>
        <position position="1"/>
    </location>
</feature>
<comment type="caution">
    <text evidence="1">The sequence shown here is derived from an EMBL/GenBank/DDBJ whole genome shotgun (WGS) entry which is preliminary data.</text>
</comment>
<accession>A0AA41SFE6</accession>
<evidence type="ECO:0000313" key="2">
    <source>
        <dbReference type="Proteomes" id="UP001177140"/>
    </source>
</evidence>
<protein>
    <submittedName>
        <fullName evidence="1">Uncharacterized protein</fullName>
    </submittedName>
</protein>